<evidence type="ECO:0000313" key="12">
    <source>
        <dbReference type="EMBL" id="MDL2344953.1"/>
    </source>
</evidence>
<organism evidence="12 13">
    <name type="scientific">Deinococcus rhizophilus</name>
    <dbReference type="NCBI Taxonomy" id="3049544"/>
    <lineage>
        <taxon>Bacteria</taxon>
        <taxon>Thermotogati</taxon>
        <taxon>Deinococcota</taxon>
        <taxon>Deinococci</taxon>
        <taxon>Deinococcales</taxon>
        <taxon>Deinococcaceae</taxon>
        <taxon>Deinococcus</taxon>
    </lineage>
</organism>
<comment type="catalytic activity">
    <reaction evidence="7">
        <text>(R)-2-hydroxyglutarate + NAD(+) = 2-oxoglutarate + NADH + H(+)</text>
        <dbReference type="Rhea" id="RHEA:49612"/>
        <dbReference type="ChEBI" id="CHEBI:15378"/>
        <dbReference type="ChEBI" id="CHEBI:15801"/>
        <dbReference type="ChEBI" id="CHEBI:16810"/>
        <dbReference type="ChEBI" id="CHEBI:57540"/>
        <dbReference type="ChEBI" id="CHEBI:57945"/>
        <dbReference type="EC" id="1.1.1.399"/>
    </reaction>
</comment>
<dbReference type="NCBIfam" id="TIGR01327">
    <property type="entry name" value="PGDH"/>
    <property type="match status" value="1"/>
</dbReference>
<dbReference type="SUPFAM" id="SSF52283">
    <property type="entry name" value="Formate/glycerate dehydrogenase catalytic domain-like"/>
    <property type="match status" value="1"/>
</dbReference>
<dbReference type="Proteomes" id="UP001302059">
    <property type="component" value="Unassembled WGS sequence"/>
</dbReference>
<feature type="domain" description="ACT" evidence="11">
    <location>
        <begin position="476"/>
        <end position="548"/>
    </location>
</feature>
<evidence type="ECO:0000256" key="7">
    <source>
        <dbReference type="ARBA" id="ARBA00048126"/>
    </source>
</evidence>
<dbReference type="EC" id="1.1.1.95" evidence="9"/>
<evidence type="ECO:0000256" key="5">
    <source>
        <dbReference type="ARBA" id="ARBA00023002"/>
    </source>
</evidence>
<dbReference type="InterPro" id="IPR029009">
    <property type="entry name" value="ASB_dom_sf"/>
</dbReference>
<evidence type="ECO:0000256" key="6">
    <source>
        <dbReference type="ARBA" id="ARBA00023027"/>
    </source>
</evidence>
<dbReference type="InterPro" id="IPR029752">
    <property type="entry name" value="D-isomer_DH_CS1"/>
</dbReference>
<dbReference type="PROSITE" id="PS00671">
    <property type="entry name" value="D_2_HYDROXYACID_DH_3"/>
    <property type="match status" value="1"/>
</dbReference>
<evidence type="ECO:0000256" key="10">
    <source>
        <dbReference type="SAM" id="MobiDB-lite"/>
    </source>
</evidence>
<dbReference type="PROSITE" id="PS00065">
    <property type="entry name" value="D_2_HYDROXYACID_DH_1"/>
    <property type="match status" value="1"/>
</dbReference>
<feature type="compositionally biased region" description="Pro residues" evidence="10">
    <location>
        <begin position="1"/>
        <end position="19"/>
    </location>
</feature>
<evidence type="ECO:0000256" key="2">
    <source>
        <dbReference type="ARBA" id="ARBA00005216"/>
    </source>
</evidence>
<dbReference type="CDD" id="cd12173">
    <property type="entry name" value="PGDH_4"/>
    <property type="match status" value="1"/>
</dbReference>
<dbReference type="Pfam" id="PF19304">
    <property type="entry name" value="PGDH_inter"/>
    <property type="match status" value="1"/>
</dbReference>
<dbReference type="InterPro" id="IPR029753">
    <property type="entry name" value="D-isomer_DH_CS"/>
</dbReference>
<comment type="pathway">
    <text evidence="2 9">Amino-acid biosynthesis; L-serine biosynthesis; L-serine from 3-phospho-D-glycerate: step 1/3.</text>
</comment>
<reference evidence="12 13" key="1">
    <citation type="submission" date="2023-05" db="EMBL/GenBank/DDBJ databases">
        <authorList>
            <person name="Gao F."/>
        </authorList>
    </citation>
    <scope>NUCLEOTIDE SEQUENCE [LARGE SCALE GENOMIC DNA]</scope>
    <source>
        <strain evidence="12 13">MIMF12</strain>
    </source>
</reference>
<dbReference type="InterPro" id="IPR006236">
    <property type="entry name" value="PGDH"/>
</dbReference>
<keyword evidence="9" id="KW-0718">Serine biosynthesis</keyword>
<keyword evidence="5 9" id="KW-0560">Oxidoreductase</keyword>
<keyword evidence="6 9" id="KW-0520">NAD</keyword>
<comment type="catalytic activity">
    <reaction evidence="8 9">
        <text>(2R)-3-phosphoglycerate + NAD(+) = 3-phosphooxypyruvate + NADH + H(+)</text>
        <dbReference type="Rhea" id="RHEA:12641"/>
        <dbReference type="ChEBI" id="CHEBI:15378"/>
        <dbReference type="ChEBI" id="CHEBI:18110"/>
        <dbReference type="ChEBI" id="CHEBI:57540"/>
        <dbReference type="ChEBI" id="CHEBI:57945"/>
        <dbReference type="ChEBI" id="CHEBI:58272"/>
        <dbReference type="EC" id="1.1.1.95"/>
    </reaction>
</comment>
<evidence type="ECO:0000313" key="13">
    <source>
        <dbReference type="Proteomes" id="UP001302059"/>
    </source>
</evidence>
<dbReference type="Gene3D" id="3.30.70.260">
    <property type="match status" value="1"/>
</dbReference>
<dbReference type="CDD" id="cd04902">
    <property type="entry name" value="ACT_3PGDH-xct"/>
    <property type="match status" value="1"/>
</dbReference>
<keyword evidence="9" id="KW-0028">Amino-acid biosynthesis</keyword>
<dbReference type="SUPFAM" id="SSF143548">
    <property type="entry name" value="Serine metabolism enzymes domain"/>
    <property type="match status" value="1"/>
</dbReference>
<comment type="caution">
    <text evidence="12">The sequence shown here is derived from an EMBL/GenBank/DDBJ whole genome shotgun (WGS) entry which is preliminary data.</text>
</comment>
<evidence type="ECO:0000256" key="8">
    <source>
        <dbReference type="ARBA" id="ARBA00048731"/>
    </source>
</evidence>
<evidence type="ECO:0000259" key="11">
    <source>
        <dbReference type="PROSITE" id="PS51671"/>
    </source>
</evidence>
<proteinExistence type="inferred from homology"/>
<dbReference type="PANTHER" id="PTHR42938">
    <property type="entry name" value="FORMATE DEHYDROGENASE 1"/>
    <property type="match status" value="1"/>
</dbReference>
<evidence type="ECO:0000256" key="4">
    <source>
        <dbReference type="ARBA" id="ARBA00021582"/>
    </source>
</evidence>
<evidence type="ECO:0000256" key="3">
    <source>
        <dbReference type="ARBA" id="ARBA00005854"/>
    </source>
</evidence>
<dbReference type="Gene3D" id="3.30.1330.90">
    <property type="entry name" value="D-3-phosphoglycerate dehydrogenase, domain 3"/>
    <property type="match status" value="1"/>
</dbReference>
<dbReference type="Pfam" id="PF02826">
    <property type="entry name" value="2-Hacid_dh_C"/>
    <property type="match status" value="1"/>
</dbReference>
<sequence>MTLPPPPRPGPLSPGPQSPTAPLRVLICDEMNPGALEHAGFEIDYAGNLPREETLRRLPDYDALITRSRTRVDRELLAAAGPRLRVVGRGGVGVDNIDLDACSRRGILVLNAPESNTVSAAELALAHLLAAARGLTRSDRRTRAGQWDRTFLGTELKDKTLGIVGLGRIGSVVADRAQGLRLSVIAHDPYVPENKFGRLGVERADTLDELLGRVDFLTVHTPLTDETRGLIGERELARLKPGAVVVNAARGGIVDEAALAGALHRGHLLGAGVDVFVEEPPAPGHALLDAPNLSVTAHLGANTAEAQERVGAEIVGRVLAALQGDVSRGAVNAPALDPRTLELLGGYLDLGEKLGRILTQLLPGAHELEVTFRGDFPADPAPVVTATLVGYLSGSTDEVPNLINARALARERGLTLTVREDAGSPDYQTEVIVRVTAHGEGGRPRTRTVGGTVFGRSPRLTRLRDFRVELAPEGFILIASNQDRPGAVAALSALLGGWGVNIAGMALGRAERGGQALFTLTLDDGLTPGQLAAVRGLGMIDSAYLVQV</sequence>
<dbReference type="PROSITE" id="PS51671">
    <property type="entry name" value="ACT"/>
    <property type="match status" value="1"/>
</dbReference>
<comment type="function">
    <text evidence="1">Catalyzes the reversible oxidation of 3-phospho-D-glycerate to 3-phosphonooxypyruvate, the first step of the phosphorylated L-serine biosynthesis pathway. Also catalyzes the reversible oxidation of 2-hydroxyglutarate to 2-oxoglutarate.</text>
</comment>
<name>A0ABT7JIS1_9DEIO</name>
<accession>A0ABT7JIS1</accession>
<evidence type="ECO:0000256" key="9">
    <source>
        <dbReference type="RuleBase" id="RU363003"/>
    </source>
</evidence>
<dbReference type="EMBL" id="JASNGB010000129">
    <property type="protein sequence ID" value="MDL2344953.1"/>
    <property type="molecule type" value="Genomic_DNA"/>
</dbReference>
<dbReference type="GO" id="GO:0004617">
    <property type="term" value="F:phosphoglycerate dehydrogenase activity"/>
    <property type="evidence" value="ECO:0007669"/>
    <property type="project" value="UniProtKB-EC"/>
</dbReference>
<gene>
    <name evidence="12" type="primary">serA</name>
    <name evidence="12" type="ORF">QOL99_12450</name>
</gene>
<dbReference type="RefSeq" id="WP_285524234.1">
    <property type="nucleotide sequence ID" value="NZ_JASNGB010000129.1"/>
</dbReference>
<dbReference type="PANTHER" id="PTHR42938:SF47">
    <property type="entry name" value="HYDROXYPYRUVATE REDUCTASE"/>
    <property type="match status" value="1"/>
</dbReference>
<protein>
    <recommendedName>
        <fullName evidence="4 9">D-3-phosphoglycerate dehydrogenase</fullName>
        <ecNumber evidence="9">1.1.1.95</ecNumber>
    </recommendedName>
</protein>
<dbReference type="InterPro" id="IPR002912">
    <property type="entry name" value="ACT_dom"/>
</dbReference>
<keyword evidence="13" id="KW-1185">Reference proteome</keyword>
<comment type="similarity">
    <text evidence="3 9">Belongs to the D-isomer specific 2-hydroxyacid dehydrogenase family.</text>
</comment>
<dbReference type="InterPro" id="IPR006140">
    <property type="entry name" value="D-isomer_DH_NAD-bd"/>
</dbReference>
<dbReference type="InterPro" id="IPR036291">
    <property type="entry name" value="NAD(P)-bd_dom_sf"/>
</dbReference>
<dbReference type="InterPro" id="IPR045865">
    <property type="entry name" value="ACT-like_dom_sf"/>
</dbReference>
<dbReference type="Gene3D" id="3.40.50.720">
    <property type="entry name" value="NAD(P)-binding Rossmann-like Domain"/>
    <property type="match status" value="2"/>
</dbReference>
<dbReference type="InterPro" id="IPR006139">
    <property type="entry name" value="D-isomer_2_OHA_DH_cat_dom"/>
</dbReference>
<evidence type="ECO:0000256" key="1">
    <source>
        <dbReference type="ARBA" id="ARBA00003800"/>
    </source>
</evidence>
<feature type="region of interest" description="Disordered" evidence="10">
    <location>
        <begin position="1"/>
        <end position="21"/>
    </location>
</feature>
<dbReference type="SUPFAM" id="SSF51735">
    <property type="entry name" value="NAD(P)-binding Rossmann-fold domains"/>
    <property type="match status" value="1"/>
</dbReference>
<dbReference type="Pfam" id="PF00389">
    <property type="entry name" value="2-Hacid_dh"/>
    <property type="match status" value="1"/>
</dbReference>
<dbReference type="SUPFAM" id="SSF55021">
    <property type="entry name" value="ACT-like"/>
    <property type="match status" value="1"/>
</dbReference>
<dbReference type="InterPro" id="IPR045626">
    <property type="entry name" value="PGDH_ASB_dom"/>
</dbReference>